<reference evidence="1 2" key="1">
    <citation type="journal article" date="2020" name="Nature">
        <title>Bacterial chemolithoautotrophy via manganese oxidation.</title>
        <authorList>
            <person name="Yu H."/>
            <person name="Leadbetter J.R."/>
        </authorList>
    </citation>
    <scope>NUCLEOTIDE SEQUENCE [LARGE SCALE GENOMIC DNA]</scope>
    <source>
        <strain evidence="1 2">Mn-1</strain>
    </source>
</reference>
<protein>
    <submittedName>
        <fullName evidence="1">Putative baseplate assembly protein</fullName>
    </submittedName>
</protein>
<gene>
    <name evidence="1" type="ORF">MNODULE_02325</name>
</gene>
<accession>A0A7X6DME3</accession>
<evidence type="ECO:0000313" key="2">
    <source>
        <dbReference type="Proteomes" id="UP000534783"/>
    </source>
</evidence>
<dbReference type="NCBIfam" id="TIGR02243">
    <property type="entry name" value="putative baseplate assembly protein"/>
    <property type="match status" value="1"/>
</dbReference>
<dbReference type="EMBL" id="VTOW01000001">
    <property type="protein sequence ID" value="NKE69588.1"/>
    <property type="molecule type" value="Genomic_DNA"/>
</dbReference>
<sequence>MSGPQPPKITTLRRRPVIDYVTKDYEGFRQGMLNQIPLLLPNWTDRSESDFGVALIELYAYVADILSYYQDRIANEAYLPSATQRRSVVELLRLIDYRIDPGLAASVWIHFDCSADVTVGGTALPYRLKTAGVPGEPDRNFEVTQEFSLKQLNSGIDLAISAVGLTALAAETQSIDLRRTDHALAEGMALYFEEKRQQPDGAFKIRRSPMLEMIKIEPAGADVDRITWLPPLPEPFDPAKTTLKGNNIVATHGESVFDEPLFIGDGAPGQRMTLSRKPVTHLVKMGPFTRRRSRPELEVRVDGVLWDEVETFFQSTPSDLHYVTFIDENDTLTITFGTGQRGSVVPAGAEVKGVYRIGLGSEGSVGSDTLTVALTAIPQITQITNPFNAEGGADRETTEEAKISGPGSIIAQERAVTLHDYELLAKAFPGVGKAKARVGLRGGYKVVQVYIAPENPTVIPPPFASGALKEALKGHLEARQPVNRMAGVDVLDPTYVPVDVAVDVYLKADAGQERVRKEIFKILHDLLSFARLAFGQPIRVGEVFAALHPVEGVAYVLLKRLARSGLPPATHHEGCDFADVPIGENELAYEGLLTVNLFGGIR</sequence>
<evidence type="ECO:0000313" key="1">
    <source>
        <dbReference type="EMBL" id="NKE69588.1"/>
    </source>
</evidence>
<name>A0A7X6DME3_9BACT</name>
<comment type="caution">
    <text evidence="1">The sequence shown here is derived from an EMBL/GenBank/DDBJ whole genome shotgun (WGS) entry which is preliminary data.</text>
</comment>
<proteinExistence type="predicted"/>
<dbReference type="AlphaFoldDB" id="A0A7X6DME3"/>
<dbReference type="Proteomes" id="UP000534783">
    <property type="component" value="Unassembled WGS sequence"/>
</dbReference>
<dbReference type="InterPro" id="IPR011749">
    <property type="entry name" value="CHP02243"/>
</dbReference>
<dbReference type="RefSeq" id="WP_168057883.1">
    <property type="nucleotide sequence ID" value="NZ_VTOW01000001.1"/>
</dbReference>
<organism evidence="1 2">
    <name type="scientific">Candidatus Manganitrophus noduliformans</name>
    <dbReference type="NCBI Taxonomy" id="2606439"/>
    <lineage>
        <taxon>Bacteria</taxon>
        <taxon>Pseudomonadati</taxon>
        <taxon>Nitrospirota</taxon>
        <taxon>Nitrospiria</taxon>
        <taxon>Candidatus Troglogloeales</taxon>
        <taxon>Candidatus Manganitrophaceae</taxon>
        <taxon>Candidatus Manganitrophus</taxon>
    </lineage>
</organism>
<keyword evidence="2" id="KW-1185">Reference proteome</keyword>